<keyword evidence="4" id="KW-0238">DNA-binding</keyword>
<dbReference type="Pfam" id="PF00170">
    <property type="entry name" value="bZIP_1"/>
    <property type="match status" value="1"/>
</dbReference>
<comment type="caution">
    <text evidence="10">The sequence shown here is derived from an EMBL/GenBank/DDBJ whole genome shotgun (WGS) entry which is preliminary data.</text>
</comment>
<dbReference type="InterPro" id="IPR046347">
    <property type="entry name" value="bZIP_sf"/>
</dbReference>
<dbReference type="PROSITE" id="PS00036">
    <property type="entry name" value="BZIP_BASIC"/>
    <property type="match status" value="1"/>
</dbReference>
<dbReference type="GO" id="GO:0005634">
    <property type="term" value="C:nucleus"/>
    <property type="evidence" value="ECO:0007669"/>
    <property type="project" value="UniProtKB-SubCell"/>
</dbReference>
<keyword evidence="6" id="KW-0539">Nucleus</keyword>
<dbReference type="PANTHER" id="PTHR22952">
    <property type="entry name" value="CAMP-RESPONSE ELEMENT BINDING PROTEIN-RELATED"/>
    <property type="match status" value="1"/>
</dbReference>
<evidence type="ECO:0000256" key="2">
    <source>
        <dbReference type="ARBA" id="ARBA00022682"/>
    </source>
</evidence>
<reference evidence="10" key="1">
    <citation type="submission" date="2021-03" db="EMBL/GenBank/DDBJ databases">
        <authorList>
            <person name="Li Z."/>
            <person name="Yang C."/>
        </authorList>
    </citation>
    <scope>NUCLEOTIDE SEQUENCE</scope>
    <source>
        <strain evidence="10">Dzin_1.0</strain>
        <tissue evidence="10">Leaf</tissue>
    </source>
</reference>
<evidence type="ECO:0000256" key="3">
    <source>
        <dbReference type="ARBA" id="ARBA00023015"/>
    </source>
</evidence>
<keyword evidence="3" id="KW-0805">Transcription regulation</keyword>
<name>A0A9D5HEA4_9LILI</name>
<dbReference type="EMBL" id="JAGGNH010000005">
    <property type="protein sequence ID" value="KAJ0973414.1"/>
    <property type="molecule type" value="Genomic_DNA"/>
</dbReference>
<dbReference type="Gene3D" id="1.20.5.170">
    <property type="match status" value="1"/>
</dbReference>
<organism evidence="10 11">
    <name type="scientific">Dioscorea zingiberensis</name>
    <dbReference type="NCBI Taxonomy" id="325984"/>
    <lineage>
        <taxon>Eukaryota</taxon>
        <taxon>Viridiplantae</taxon>
        <taxon>Streptophyta</taxon>
        <taxon>Embryophyta</taxon>
        <taxon>Tracheophyta</taxon>
        <taxon>Spermatophyta</taxon>
        <taxon>Magnoliopsida</taxon>
        <taxon>Liliopsida</taxon>
        <taxon>Dioscoreales</taxon>
        <taxon>Dioscoreaceae</taxon>
        <taxon>Dioscorea</taxon>
    </lineage>
</organism>
<dbReference type="SUPFAM" id="SSF57959">
    <property type="entry name" value="Leucine zipper domain"/>
    <property type="match status" value="1"/>
</dbReference>
<accession>A0A9D5HEA4</accession>
<evidence type="ECO:0000256" key="7">
    <source>
        <dbReference type="SAM" id="Coils"/>
    </source>
</evidence>
<dbReference type="OrthoDB" id="644067at2759"/>
<sequence>MAFSEEEDQQRKQEMNNSDEIQKTEQQAEEELVHSPVRQPSFYSLTLGEIQELLMFDTDKSFGSMNMDEFLASICGAEDSSQHLINGSPAPAGRRLQRQGSINIPQSLFGKTIKQVWDVLVENLKQACPEKTLPRQQSLGDMTLEDFLFKAGVFQERLPDDPTPPCQRFETMTNRSLPTCVHTASPDMLLLEPVGAGMDLLASPPSRKRFADEAVEKVVERRQRRMIKNRESAARSRARKQAYTVELELELNQLREENAHLQQEQTMVLALRRQLITQIMDNQARINAMKNIGTLRRSKSCSW</sequence>
<dbReference type="PANTHER" id="PTHR22952:SF175">
    <property type="entry name" value="PROTEIN ABSCISIC ACID-INSENSITIVE 5"/>
    <property type="match status" value="1"/>
</dbReference>
<feature type="domain" description="BZIP" evidence="9">
    <location>
        <begin position="219"/>
        <end position="264"/>
    </location>
</feature>
<dbReference type="InterPro" id="IPR004827">
    <property type="entry name" value="bZIP"/>
</dbReference>
<evidence type="ECO:0000256" key="1">
    <source>
        <dbReference type="ARBA" id="ARBA00004123"/>
    </source>
</evidence>
<evidence type="ECO:0000256" key="4">
    <source>
        <dbReference type="ARBA" id="ARBA00023125"/>
    </source>
</evidence>
<reference evidence="10" key="2">
    <citation type="journal article" date="2022" name="Hortic Res">
        <title>The genome of Dioscorea zingiberensis sheds light on the biosynthesis, origin and evolution of the medicinally important diosgenin saponins.</title>
        <authorList>
            <person name="Li Y."/>
            <person name="Tan C."/>
            <person name="Li Z."/>
            <person name="Guo J."/>
            <person name="Li S."/>
            <person name="Chen X."/>
            <person name="Wang C."/>
            <person name="Dai X."/>
            <person name="Yang H."/>
            <person name="Song W."/>
            <person name="Hou L."/>
            <person name="Xu J."/>
            <person name="Tong Z."/>
            <person name="Xu A."/>
            <person name="Yuan X."/>
            <person name="Wang W."/>
            <person name="Yang Q."/>
            <person name="Chen L."/>
            <person name="Sun Z."/>
            <person name="Wang K."/>
            <person name="Pan B."/>
            <person name="Chen J."/>
            <person name="Bao Y."/>
            <person name="Liu F."/>
            <person name="Qi X."/>
            <person name="Gang D.R."/>
            <person name="Wen J."/>
            <person name="Li J."/>
        </authorList>
    </citation>
    <scope>NUCLEOTIDE SEQUENCE</scope>
    <source>
        <strain evidence="10">Dzin_1.0</strain>
    </source>
</reference>
<feature type="region of interest" description="Disordered" evidence="8">
    <location>
        <begin position="1"/>
        <end position="35"/>
    </location>
</feature>
<keyword evidence="5" id="KW-0804">Transcription</keyword>
<dbReference type="CDD" id="cd14707">
    <property type="entry name" value="bZIP_plant_BZIP46"/>
    <property type="match status" value="1"/>
</dbReference>
<dbReference type="SMART" id="SM00338">
    <property type="entry name" value="BRLZ"/>
    <property type="match status" value="1"/>
</dbReference>
<dbReference type="GO" id="GO:0045893">
    <property type="term" value="P:positive regulation of DNA-templated transcription"/>
    <property type="evidence" value="ECO:0007669"/>
    <property type="project" value="InterPro"/>
</dbReference>
<evidence type="ECO:0000313" key="11">
    <source>
        <dbReference type="Proteomes" id="UP001085076"/>
    </source>
</evidence>
<keyword evidence="11" id="KW-1185">Reference proteome</keyword>
<dbReference type="PROSITE" id="PS50217">
    <property type="entry name" value="BZIP"/>
    <property type="match status" value="1"/>
</dbReference>
<dbReference type="GO" id="GO:0003700">
    <property type="term" value="F:DNA-binding transcription factor activity"/>
    <property type="evidence" value="ECO:0007669"/>
    <property type="project" value="InterPro"/>
</dbReference>
<evidence type="ECO:0000256" key="8">
    <source>
        <dbReference type="SAM" id="MobiDB-lite"/>
    </source>
</evidence>
<evidence type="ECO:0000259" key="9">
    <source>
        <dbReference type="PROSITE" id="PS50217"/>
    </source>
</evidence>
<comment type="subcellular location">
    <subcellularLocation>
        <location evidence="1">Nucleus</location>
    </subcellularLocation>
</comment>
<dbReference type="AlphaFoldDB" id="A0A9D5HEA4"/>
<evidence type="ECO:0000256" key="5">
    <source>
        <dbReference type="ARBA" id="ARBA00023163"/>
    </source>
</evidence>
<gene>
    <name evidence="10" type="ORF">J5N97_021373</name>
</gene>
<dbReference type="InterPro" id="IPR043452">
    <property type="entry name" value="BZIP46-like"/>
</dbReference>
<keyword evidence="7" id="KW-0175">Coiled coil</keyword>
<evidence type="ECO:0000313" key="10">
    <source>
        <dbReference type="EMBL" id="KAJ0973414.1"/>
    </source>
</evidence>
<dbReference type="GO" id="GO:0003677">
    <property type="term" value="F:DNA binding"/>
    <property type="evidence" value="ECO:0007669"/>
    <property type="project" value="UniProtKB-KW"/>
</dbReference>
<feature type="coiled-coil region" evidence="7">
    <location>
        <begin position="237"/>
        <end position="264"/>
    </location>
</feature>
<protein>
    <recommendedName>
        <fullName evidence="9">BZIP domain-containing protein</fullName>
    </recommendedName>
</protein>
<keyword evidence="2" id="KW-0938">Abscisic acid signaling pathway</keyword>
<dbReference type="FunFam" id="1.20.5.170:FF:000036">
    <property type="entry name" value="ABSCISIC ACID-INSENSITIVE 5-like protein 2"/>
    <property type="match status" value="1"/>
</dbReference>
<dbReference type="GO" id="GO:0009738">
    <property type="term" value="P:abscisic acid-activated signaling pathway"/>
    <property type="evidence" value="ECO:0007669"/>
    <property type="project" value="UniProtKB-KW"/>
</dbReference>
<proteinExistence type="predicted"/>
<dbReference type="Proteomes" id="UP001085076">
    <property type="component" value="Miscellaneous, Linkage group lg05"/>
</dbReference>
<evidence type="ECO:0000256" key="6">
    <source>
        <dbReference type="ARBA" id="ARBA00023242"/>
    </source>
</evidence>